<organism evidence="1 2">
    <name type="scientific">Dreissena polymorpha</name>
    <name type="common">Zebra mussel</name>
    <name type="synonym">Mytilus polymorpha</name>
    <dbReference type="NCBI Taxonomy" id="45954"/>
    <lineage>
        <taxon>Eukaryota</taxon>
        <taxon>Metazoa</taxon>
        <taxon>Spiralia</taxon>
        <taxon>Lophotrochozoa</taxon>
        <taxon>Mollusca</taxon>
        <taxon>Bivalvia</taxon>
        <taxon>Autobranchia</taxon>
        <taxon>Heteroconchia</taxon>
        <taxon>Euheterodonta</taxon>
        <taxon>Imparidentia</taxon>
        <taxon>Neoheterodontei</taxon>
        <taxon>Myida</taxon>
        <taxon>Dreissenoidea</taxon>
        <taxon>Dreissenidae</taxon>
        <taxon>Dreissena</taxon>
    </lineage>
</organism>
<proteinExistence type="predicted"/>
<dbReference type="AlphaFoldDB" id="A0A9D4H8N6"/>
<dbReference type="Proteomes" id="UP000828390">
    <property type="component" value="Unassembled WGS sequence"/>
</dbReference>
<name>A0A9D4H8N6_DREPO</name>
<evidence type="ECO:0000313" key="2">
    <source>
        <dbReference type="Proteomes" id="UP000828390"/>
    </source>
</evidence>
<sequence length="76" mass="8939">MSLQMTYELKTEELKMCVDEISDALKTISAHQKKIQDKHKRKEDGYTSKTLDKLEAEYRVKCIEIKTKCQHMESVC</sequence>
<evidence type="ECO:0000313" key="1">
    <source>
        <dbReference type="EMBL" id="KAH3830307.1"/>
    </source>
</evidence>
<keyword evidence="2" id="KW-1185">Reference proteome</keyword>
<protein>
    <submittedName>
        <fullName evidence="1">Uncharacterized protein</fullName>
    </submittedName>
</protein>
<dbReference type="EMBL" id="JAIWYP010000004">
    <property type="protein sequence ID" value="KAH3830307.1"/>
    <property type="molecule type" value="Genomic_DNA"/>
</dbReference>
<comment type="caution">
    <text evidence="1">The sequence shown here is derived from an EMBL/GenBank/DDBJ whole genome shotgun (WGS) entry which is preliminary data.</text>
</comment>
<accession>A0A9D4H8N6</accession>
<reference evidence="1" key="2">
    <citation type="submission" date="2020-11" db="EMBL/GenBank/DDBJ databases">
        <authorList>
            <person name="McCartney M.A."/>
            <person name="Auch B."/>
            <person name="Kono T."/>
            <person name="Mallez S."/>
            <person name="Becker A."/>
            <person name="Gohl D.M."/>
            <person name="Silverstein K.A.T."/>
            <person name="Koren S."/>
            <person name="Bechman K.B."/>
            <person name="Herman A."/>
            <person name="Abrahante J.E."/>
            <person name="Garbe J."/>
        </authorList>
    </citation>
    <scope>NUCLEOTIDE SEQUENCE</scope>
    <source>
        <strain evidence="1">Duluth1</strain>
        <tissue evidence="1">Whole animal</tissue>
    </source>
</reference>
<gene>
    <name evidence="1" type="ORF">DPMN_103547</name>
</gene>
<reference evidence="1" key="1">
    <citation type="journal article" date="2019" name="bioRxiv">
        <title>The Genome of the Zebra Mussel, Dreissena polymorpha: A Resource for Invasive Species Research.</title>
        <authorList>
            <person name="McCartney M.A."/>
            <person name="Auch B."/>
            <person name="Kono T."/>
            <person name="Mallez S."/>
            <person name="Zhang Y."/>
            <person name="Obille A."/>
            <person name="Becker A."/>
            <person name="Abrahante J.E."/>
            <person name="Garbe J."/>
            <person name="Badalamenti J.P."/>
            <person name="Herman A."/>
            <person name="Mangelson H."/>
            <person name="Liachko I."/>
            <person name="Sullivan S."/>
            <person name="Sone E.D."/>
            <person name="Koren S."/>
            <person name="Silverstein K.A.T."/>
            <person name="Beckman K.B."/>
            <person name="Gohl D.M."/>
        </authorList>
    </citation>
    <scope>NUCLEOTIDE SEQUENCE</scope>
    <source>
        <strain evidence="1">Duluth1</strain>
        <tissue evidence="1">Whole animal</tissue>
    </source>
</reference>